<reference evidence="2" key="1">
    <citation type="submission" date="2022-11" db="EMBL/GenBank/DDBJ databases">
        <authorList>
            <person name="Morgan W.R."/>
            <person name="Tartar A."/>
        </authorList>
    </citation>
    <scope>NUCLEOTIDE SEQUENCE</scope>
    <source>
        <strain evidence="2">ARSEF 373</strain>
    </source>
</reference>
<gene>
    <name evidence="2" type="ORF">N0F65_004187</name>
</gene>
<proteinExistence type="predicted"/>
<comment type="caution">
    <text evidence="2">The sequence shown here is derived from an EMBL/GenBank/DDBJ whole genome shotgun (WGS) entry which is preliminary data.</text>
</comment>
<evidence type="ECO:0000313" key="3">
    <source>
        <dbReference type="Proteomes" id="UP001146120"/>
    </source>
</evidence>
<name>A0AAV2YKZ2_9STRA</name>
<organism evidence="2 3">
    <name type="scientific">Lagenidium giganteum</name>
    <dbReference type="NCBI Taxonomy" id="4803"/>
    <lineage>
        <taxon>Eukaryota</taxon>
        <taxon>Sar</taxon>
        <taxon>Stramenopiles</taxon>
        <taxon>Oomycota</taxon>
        <taxon>Peronosporomycetes</taxon>
        <taxon>Pythiales</taxon>
        <taxon>Pythiaceae</taxon>
    </lineage>
</organism>
<accession>A0AAV2YKZ2</accession>
<evidence type="ECO:0000313" key="2">
    <source>
        <dbReference type="EMBL" id="DAZ94571.1"/>
    </source>
</evidence>
<evidence type="ECO:0000256" key="1">
    <source>
        <dbReference type="SAM" id="MobiDB-lite"/>
    </source>
</evidence>
<feature type="region of interest" description="Disordered" evidence="1">
    <location>
        <begin position="1"/>
        <end position="22"/>
    </location>
</feature>
<reference evidence="2" key="2">
    <citation type="journal article" date="2023" name="Microbiol Resour">
        <title>Decontamination and Annotation of the Draft Genome Sequence of the Oomycete Lagenidium giganteum ARSEF 373.</title>
        <authorList>
            <person name="Morgan W.R."/>
            <person name="Tartar A."/>
        </authorList>
    </citation>
    <scope>NUCLEOTIDE SEQUENCE</scope>
    <source>
        <strain evidence="2">ARSEF 373</strain>
    </source>
</reference>
<dbReference type="Proteomes" id="UP001146120">
    <property type="component" value="Unassembled WGS sequence"/>
</dbReference>
<dbReference type="EMBL" id="DAKRPA010000244">
    <property type="protein sequence ID" value="DAZ94571.1"/>
    <property type="molecule type" value="Genomic_DNA"/>
</dbReference>
<keyword evidence="3" id="KW-1185">Reference proteome</keyword>
<sequence length="53" mass="6454">MLHHTKINQEGTRPKDPRHVYGNPFAPATCWMTAWQIADPDRRRMPYKKRRHR</sequence>
<protein>
    <submittedName>
        <fullName evidence="2">Uncharacterized protein</fullName>
    </submittedName>
</protein>
<dbReference type="AlphaFoldDB" id="A0AAV2YKZ2"/>